<dbReference type="Ensembl" id="ENSCPGT00000012076.1">
    <property type="protein sequence ID" value="ENSCPGP00000011015.1"/>
    <property type="gene ID" value="ENSCPGG00000007849.1"/>
</dbReference>
<dbReference type="AlphaFoldDB" id="A0A8C3JPD5"/>
<sequence>MRDGFSEDNQQSSLIWSYFRRSALISQIVSSLSASHVRNPVFIKHQACVFGSVRLVVHGCPVWVLPFWRPYEFCP</sequence>
<proteinExistence type="predicted"/>
<name>A0A8C3JPD5_9CHAR</name>
<organism evidence="1 2">
    <name type="scientific">Calidris pygmaea</name>
    <name type="common">Spoon-billed sandpiper</name>
    <dbReference type="NCBI Taxonomy" id="425635"/>
    <lineage>
        <taxon>Eukaryota</taxon>
        <taxon>Metazoa</taxon>
        <taxon>Chordata</taxon>
        <taxon>Craniata</taxon>
        <taxon>Vertebrata</taxon>
        <taxon>Euteleostomi</taxon>
        <taxon>Archelosauria</taxon>
        <taxon>Archosauria</taxon>
        <taxon>Dinosauria</taxon>
        <taxon>Saurischia</taxon>
        <taxon>Theropoda</taxon>
        <taxon>Coelurosauria</taxon>
        <taxon>Aves</taxon>
        <taxon>Neognathae</taxon>
        <taxon>Neoaves</taxon>
        <taxon>Charadriiformes</taxon>
        <taxon>Scolopacidae</taxon>
        <taxon>Calidris</taxon>
    </lineage>
</organism>
<keyword evidence="2" id="KW-1185">Reference proteome</keyword>
<dbReference type="Proteomes" id="UP000694419">
    <property type="component" value="Unplaced"/>
</dbReference>
<evidence type="ECO:0000313" key="2">
    <source>
        <dbReference type="Proteomes" id="UP000694419"/>
    </source>
</evidence>
<reference evidence="1" key="1">
    <citation type="submission" date="2025-08" db="UniProtKB">
        <authorList>
            <consortium name="Ensembl"/>
        </authorList>
    </citation>
    <scope>IDENTIFICATION</scope>
</reference>
<accession>A0A8C3JPD5</accession>
<evidence type="ECO:0000313" key="1">
    <source>
        <dbReference type="Ensembl" id="ENSCPGP00000011015.1"/>
    </source>
</evidence>
<protein>
    <submittedName>
        <fullName evidence="1">Uncharacterized protein</fullName>
    </submittedName>
</protein>
<reference evidence="1" key="2">
    <citation type="submission" date="2025-09" db="UniProtKB">
        <authorList>
            <consortium name="Ensembl"/>
        </authorList>
    </citation>
    <scope>IDENTIFICATION</scope>
</reference>